<keyword evidence="3" id="KW-1185">Reference proteome</keyword>
<feature type="compositionally biased region" description="Basic and acidic residues" evidence="1">
    <location>
        <begin position="1"/>
        <end position="10"/>
    </location>
</feature>
<evidence type="ECO:0000313" key="3">
    <source>
        <dbReference type="Proteomes" id="UP000238083"/>
    </source>
</evidence>
<dbReference type="EMBL" id="PVZF01000006">
    <property type="protein sequence ID" value="PRY14668.1"/>
    <property type="molecule type" value="Genomic_DNA"/>
</dbReference>
<accession>A0A2T0R3L7</accession>
<gene>
    <name evidence="2" type="ORF">CLV37_106227</name>
</gene>
<comment type="caution">
    <text evidence="2">The sequence shown here is derived from an EMBL/GenBank/DDBJ whole genome shotgun (WGS) entry which is preliminary data.</text>
</comment>
<sequence>MRDEHGRVLRDAAGGETTDQGTPVATTPEVDLGVTGPREGVPVADLAGAVRPPAPVVHR</sequence>
<name>A0A2T0R3L7_9ACTN</name>
<feature type="region of interest" description="Disordered" evidence="1">
    <location>
        <begin position="1"/>
        <end position="39"/>
    </location>
</feature>
<proteinExistence type="predicted"/>
<reference evidence="2 3" key="1">
    <citation type="submission" date="2018-03" db="EMBL/GenBank/DDBJ databases">
        <title>Genomic Encyclopedia of Archaeal and Bacterial Type Strains, Phase II (KMG-II): from individual species to whole genera.</title>
        <authorList>
            <person name="Goeker M."/>
        </authorList>
    </citation>
    <scope>NUCLEOTIDE SEQUENCE [LARGE SCALE GENOMIC DNA]</scope>
    <source>
        <strain evidence="2 3">DSM 19711</strain>
    </source>
</reference>
<dbReference type="Proteomes" id="UP000238083">
    <property type="component" value="Unassembled WGS sequence"/>
</dbReference>
<protein>
    <submittedName>
        <fullName evidence="2">Uncharacterized protein</fullName>
    </submittedName>
</protein>
<evidence type="ECO:0000256" key="1">
    <source>
        <dbReference type="SAM" id="MobiDB-lite"/>
    </source>
</evidence>
<evidence type="ECO:0000313" key="2">
    <source>
        <dbReference type="EMBL" id="PRY14668.1"/>
    </source>
</evidence>
<organism evidence="2 3">
    <name type="scientific">Kineococcus rhizosphaerae</name>
    <dbReference type="NCBI Taxonomy" id="559628"/>
    <lineage>
        <taxon>Bacteria</taxon>
        <taxon>Bacillati</taxon>
        <taxon>Actinomycetota</taxon>
        <taxon>Actinomycetes</taxon>
        <taxon>Kineosporiales</taxon>
        <taxon>Kineosporiaceae</taxon>
        <taxon>Kineococcus</taxon>
    </lineage>
</organism>
<dbReference type="AlphaFoldDB" id="A0A2T0R3L7"/>